<dbReference type="EMBL" id="AUZY01010324">
    <property type="protein sequence ID" value="EQD39151.1"/>
    <property type="molecule type" value="Genomic_DNA"/>
</dbReference>
<reference evidence="1" key="1">
    <citation type="submission" date="2013-08" db="EMBL/GenBank/DDBJ databases">
        <authorList>
            <person name="Mendez C."/>
            <person name="Richter M."/>
            <person name="Ferrer M."/>
            <person name="Sanchez J."/>
        </authorList>
    </citation>
    <scope>NUCLEOTIDE SEQUENCE</scope>
</reference>
<protein>
    <submittedName>
        <fullName evidence="1">Transposase</fullName>
    </submittedName>
</protein>
<evidence type="ECO:0000313" key="1">
    <source>
        <dbReference type="EMBL" id="EQD39151.1"/>
    </source>
</evidence>
<gene>
    <name evidence="1" type="ORF">B1B_15514</name>
</gene>
<proteinExistence type="predicted"/>
<dbReference type="AlphaFoldDB" id="T0YU81"/>
<comment type="caution">
    <text evidence="1">The sequence shown here is derived from an EMBL/GenBank/DDBJ whole genome shotgun (WGS) entry which is preliminary data.</text>
</comment>
<organism evidence="1">
    <name type="scientific">mine drainage metagenome</name>
    <dbReference type="NCBI Taxonomy" id="410659"/>
    <lineage>
        <taxon>unclassified sequences</taxon>
        <taxon>metagenomes</taxon>
        <taxon>ecological metagenomes</taxon>
    </lineage>
</organism>
<accession>T0YU81</accession>
<sequence length="95" mass="10883">MTFREVTVVQIREALRRWLRGEGERPIARGIGVDRKTARRYIAAAVELGLDRSGGERQLTDELIGRLVEAVRPQRTDGHGEAWRSLFAEEQQIKK</sequence>
<reference evidence="1" key="2">
    <citation type="journal article" date="2014" name="ISME J.">
        <title>Microbial stratification in low pH oxic and suboxic macroscopic growths along an acid mine drainage.</title>
        <authorList>
            <person name="Mendez-Garcia C."/>
            <person name="Mesa V."/>
            <person name="Sprenger R.R."/>
            <person name="Richter M."/>
            <person name="Diez M.S."/>
            <person name="Solano J."/>
            <person name="Bargiela R."/>
            <person name="Golyshina O.V."/>
            <person name="Manteca A."/>
            <person name="Ramos J.L."/>
            <person name="Gallego J.R."/>
            <person name="Llorente I."/>
            <person name="Martins Dos Santos V.A."/>
            <person name="Jensen O.N."/>
            <person name="Pelaez A.I."/>
            <person name="Sanchez J."/>
            <person name="Ferrer M."/>
        </authorList>
    </citation>
    <scope>NUCLEOTIDE SEQUENCE</scope>
</reference>
<feature type="non-terminal residue" evidence="1">
    <location>
        <position position="95"/>
    </location>
</feature>
<name>T0YU81_9ZZZZ</name>